<dbReference type="Gene3D" id="3.30.2320.20">
    <property type="entry name" value="Class I aminoacyl-tRNA synthetases (RS)"/>
    <property type="match status" value="1"/>
</dbReference>
<feature type="short sequence motif" description="'KMSKS' region" evidence="8">
    <location>
        <begin position="666"/>
        <end position="670"/>
    </location>
</feature>
<keyword evidence="4 8" id="KW-0547">Nucleotide-binding</keyword>
<proteinExistence type="inferred from homology"/>
<evidence type="ECO:0000256" key="1">
    <source>
        <dbReference type="ARBA" id="ARBA00005594"/>
    </source>
</evidence>
<dbReference type="InterPro" id="IPR009080">
    <property type="entry name" value="tRNAsynth_Ia_anticodon-bd"/>
</dbReference>
<evidence type="ECO:0000256" key="4">
    <source>
        <dbReference type="ARBA" id="ARBA00022741"/>
    </source>
</evidence>
<dbReference type="AlphaFoldDB" id="G0EF79"/>
<dbReference type="OrthoDB" id="23906at2157"/>
<evidence type="ECO:0000259" key="10">
    <source>
        <dbReference type="Pfam" id="PF00133"/>
    </source>
</evidence>
<dbReference type="InterPro" id="IPR002300">
    <property type="entry name" value="aa-tRNA-synth_Ia"/>
</dbReference>
<dbReference type="HOGENOM" id="CLU_004174_0_0_2"/>
<dbReference type="InterPro" id="IPR020791">
    <property type="entry name" value="Leu-tRNA-lgase_arc"/>
</dbReference>
<dbReference type="Gene3D" id="3.90.740.10">
    <property type="entry name" value="Valyl/Leucyl/Isoleucyl-tRNA synthetase, editing domain"/>
    <property type="match status" value="1"/>
</dbReference>
<evidence type="ECO:0000256" key="9">
    <source>
        <dbReference type="RuleBase" id="RU363039"/>
    </source>
</evidence>
<dbReference type="STRING" id="694429.Pyrfu_0250"/>
<gene>
    <name evidence="8" type="primary">leuS</name>
    <name evidence="13" type="ordered locus">Pyrfu_0250</name>
</gene>
<protein>
    <recommendedName>
        <fullName evidence="8">Leucine--tRNA ligase</fullName>
        <ecNumber evidence="8">6.1.1.4</ecNumber>
    </recommendedName>
    <alternativeName>
        <fullName evidence="8">Leucyl-tRNA synthetase</fullName>
        <shortName evidence="8">LeuRS</shortName>
    </alternativeName>
</protein>
<dbReference type="GO" id="GO:0002161">
    <property type="term" value="F:aminoacyl-tRNA deacylase activity"/>
    <property type="evidence" value="ECO:0007669"/>
    <property type="project" value="InterPro"/>
</dbReference>
<dbReference type="SUPFAM" id="SSF50677">
    <property type="entry name" value="ValRS/IleRS/LeuRS editing domain"/>
    <property type="match status" value="1"/>
</dbReference>
<evidence type="ECO:0000256" key="3">
    <source>
        <dbReference type="ARBA" id="ARBA00022598"/>
    </source>
</evidence>
<dbReference type="InterPro" id="IPR014729">
    <property type="entry name" value="Rossmann-like_a/b/a_fold"/>
</dbReference>
<dbReference type="KEGG" id="pfm:Pyrfu_0250"/>
<evidence type="ECO:0000256" key="5">
    <source>
        <dbReference type="ARBA" id="ARBA00022840"/>
    </source>
</evidence>
<comment type="catalytic activity">
    <reaction evidence="8">
        <text>tRNA(Leu) + L-leucine + ATP = L-leucyl-tRNA(Leu) + AMP + diphosphate</text>
        <dbReference type="Rhea" id="RHEA:11688"/>
        <dbReference type="Rhea" id="RHEA-COMP:9613"/>
        <dbReference type="Rhea" id="RHEA-COMP:9622"/>
        <dbReference type="ChEBI" id="CHEBI:30616"/>
        <dbReference type="ChEBI" id="CHEBI:33019"/>
        <dbReference type="ChEBI" id="CHEBI:57427"/>
        <dbReference type="ChEBI" id="CHEBI:78442"/>
        <dbReference type="ChEBI" id="CHEBI:78494"/>
        <dbReference type="ChEBI" id="CHEBI:456215"/>
        <dbReference type="EC" id="6.1.1.4"/>
    </reaction>
</comment>
<dbReference type="NCBIfam" id="TIGR00395">
    <property type="entry name" value="leuS_arch"/>
    <property type="match status" value="1"/>
</dbReference>
<dbReference type="PANTHER" id="PTHR45794:SF1">
    <property type="entry name" value="LEUCINE--TRNA LIGASE, CYTOPLASMIC"/>
    <property type="match status" value="1"/>
</dbReference>
<keyword evidence="5 8" id="KW-0067">ATP-binding</keyword>
<accession>G0EF79</accession>
<feature type="domain" description="Aminoacyl-tRNA synthetase class Ia" evidence="10">
    <location>
        <begin position="24"/>
        <end position="542"/>
    </location>
</feature>
<dbReference type="HAMAP" id="MF_00049_A">
    <property type="entry name" value="Leu_tRNA_synth_A"/>
    <property type="match status" value="1"/>
</dbReference>
<keyword evidence="7 8" id="KW-0030">Aminoacyl-tRNA synthetase</keyword>
<dbReference type="Pfam" id="PF00133">
    <property type="entry name" value="tRNA-synt_1"/>
    <property type="match status" value="1"/>
</dbReference>
<dbReference type="EMBL" id="CP002838">
    <property type="protein sequence ID" value="AEM38122.1"/>
    <property type="molecule type" value="Genomic_DNA"/>
</dbReference>
<reference evidence="13 14" key="1">
    <citation type="journal article" date="2011" name="Stand. Genomic Sci.">
        <title>Complete genome sequence of the hyperthermophilic chemolithoautotroph Pyrolobus fumarii type strain (1A).</title>
        <authorList>
            <person name="Anderson I."/>
            <person name="Goker M."/>
            <person name="Nolan M."/>
            <person name="Lucas S."/>
            <person name="Hammon N."/>
            <person name="Deshpande S."/>
            <person name="Cheng J.F."/>
            <person name="Tapia R."/>
            <person name="Han C."/>
            <person name="Goodwin L."/>
            <person name="Pitluck S."/>
            <person name="Huntemann M."/>
            <person name="Liolios K."/>
            <person name="Ivanova N."/>
            <person name="Pagani I."/>
            <person name="Mavromatis K."/>
            <person name="Ovchinikova G."/>
            <person name="Pati A."/>
            <person name="Chen A."/>
            <person name="Palaniappan K."/>
            <person name="Land M."/>
            <person name="Hauser L."/>
            <person name="Brambilla E.M."/>
            <person name="Huber H."/>
            <person name="Yasawong M."/>
            <person name="Rohde M."/>
            <person name="Spring S."/>
            <person name="Abt B."/>
            <person name="Sikorski J."/>
            <person name="Wirth R."/>
            <person name="Detter J.C."/>
            <person name="Woyke T."/>
            <person name="Bristow J."/>
            <person name="Eisen J.A."/>
            <person name="Markowitz V."/>
            <person name="Hugenholtz P."/>
            <person name="Kyrpides N.C."/>
            <person name="Klenk H.P."/>
            <person name="Lapidus A."/>
        </authorList>
    </citation>
    <scope>NUCLEOTIDE SEQUENCE [LARGE SCALE GENOMIC DNA]</scope>
    <source>
        <strain evidence="14">DSM 11204 / 1A</strain>
    </source>
</reference>
<dbReference type="NCBIfam" id="NF008957">
    <property type="entry name" value="PRK12300.1"/>
    <property type="match status" value="1"/>
</dbReference>
<keyword evidence="14" id="KW-1185">Reference proteome</keyword>
<dbReference type="InterPro" id="IPR004493">
    <property type="entry name" value="Leu-tRNA-synth_Ia_arc/euk"/>
</dbReference>
<evidence type="ECO:0000259" key="12">
    <source>
        <dbReference type="Pfam" id="PF09334"/>
    </source>
</evidence>
<evidence type="ECO:0000256" key="7">
    <source>
        <dbReference type="ARBA" id="ARBA00023146"/>
    </source>
</evidence>
<keyword evidence="2 8" id="KW-0963">Cytoplasm</keyword>
<keyword evidence="6 8" id="KW-0648">Protein biosynthesis</keyword>
<dbReference type="GO" id="GO:0004823">
    <property type="term" value="F:leucine-tRNA ligase activity"/>
    <property type="evidence" value="ECO:0007669"/>
    <property type="project" value="UniProtKB-UniRule"/>
</dbReference>
<dbReference type="GO" id="GO:0005524">
    <property type="term" value="F:ATP binding"/>
    <property type="evidence" value="ECO:0007669"/>
    <property type="project" value="UniProtKB-UniRule"/>
</dbReference>
<dbReference type="Pfam" id="PF09334">
    <property type="entry name" value="tRNA-synt_1g"/>
    <property type="match status" value="1"/>
</dbReference>
<evidence type="ECO:0000259" key="11">
    <source>
        <dbReference type="Pfam" id="PF08264"/>
    </source>
</evidence>
<evidence type="ECO:0000256" key="6">
    <source>
        <dbReference type="ARBA" id="ARBA00022917"/>
    </source>
</evidence>
<dbReference type="InterPro" id="IPR009008">
    <property type="entry name" value="Val/Leu/Ile-tRNA-synth_edit"/>
</dbReference>
<sequence>MRTVAEDRPINEFAELLVKIADKWRARWEEAKVFEADPNPEKPKFFVTAAFPYPNSPQHIGHGRTYTIADVYARYKRLRGFNVLFPMGFHYTGTPIITMAEAIAEGDKELIDIMVNVYGVPKEDLEKLKDPLQLARYFHEDIKAGMKEMGYSIDWRREFTTVDPEFKKFVVWQFERLRSKGLLTRGTHPVGWCPKHEMPVGMHDTKNDVEPEIGEFTLIKFIDDEGRVYPAATLRPETVFGVTNVWVNPRAEYVEVDVDGERWVVSKRAAFKLRYQRRRVEVIRELKGEELLGKRLLNPATGRKVPILPATFVDPDTATGIVMSVPAHAPFDYAALRDLLESEQGRELLEKLGVDSSELEPIPVISVRGYKEVPAKQIVEDMGITSQEQRKLLEEATKKLYSDEYHHGVMRSDIIGLALRHLPEEYRRYAIAAVKAWIAEKPVPEAREATKKWLEAIGYADIMYEVMNKPVYCRCGTEIVVKVLEDQWFINYGDPEWKKLAREALARMRIVPPEMREEFEKTIDWLHERACARTRGLGTELPWAKGWIIESLSDSTIYMAFYTVIHKIRKYGLQPEQLTVNFWDYVLLGSGDPKKVSKETGIPVEVLKELREEFEYWYPLDSRHSARDLVPNHLTFFIFNHAAIFPREKWPRQIVVNGLVLLAGKKMSKSLRNIIPLRKAIRVYSPDVMRASLIVGAELLQDVNFTHGLAMSVLGRLQRIYDIAKSVVSLERRRPEQLTLADRWLLSRLQYHKERVTNAYENLRLREAGIILLYEMVEDVNRYLEVRGTTPEAAWVLRKYLTEWIVMLSPITPFIAEELWQMLGGEGFVSTAKWPKIEEELRDPQAELAFQYVRRLVDDARDILRVLKSKPRVMKIVIVPREEWSLLKKAVTAASERKPQREFIQEVLAEVDDPKLRKEVAMKARKLYEFAMSLDDYTRRLIAEAEALDEKHVIEELVGVIQKAVGVEKIEVMETVEAEGKVPPAKIKAALPMRPAIVFE</sequence>
<dbReference type="Gene3D" id="3.40.50.620">
    <property type="entry name" value="HUPs"/>
    <property type="match status" value="1"/>
</dbReference>
<dbReference type="FunCoup" id="G0EF79">
    <property type="interactions" value="224"/>
</dbReference>
<keyword evidence="3 8" id="KW-0436">Ligase</keyword>
<dbReference type="Gene3D" id="1.10.730.10">
    <property type="entry name" value="Isoleucyl-tRNA Synthetase, Domain 1"/>
    <property type="match status" value="1"/>
</dbReference>
<feature type="short sequence motif" description="'HIGH' region" evidence="8">
    <location>
        <begin position="52"/>
        <end position="62"/>
    </location>
</feature>
<name>G0EF79_PYRF1</name>
<evidence type="ECO:0000313" key="13">
    <source>
        <dbReference type="EMBL" id="AEM38122.1"/>
    </source>
</evidence>
<dbReference type="GO" id="GO:0005737">
    <property type="term" value="C:cytoplasm"/>
    <property type="evidence" value="ECO:0007669"/>
    <property type="project" value="UniProtKB-SubCell"/>
</dbReference>
<organism evidence="13 14">
    <name type="scientific">Pyrolobus fumarii (strain DSM 11204 / 1A)</name>
    <dbReference type="NCBI Taxonomy" id="694429"/>
    <lineage>
        <taxon>Archaea</taxon>
        <taxon>Thermoproteota</taxon>
        <taxon>Thermoprotei</taxon>
        <taxon>Desulfurococcales</taxon>
        <taxon>Pyrodictiaceae</taxon>
        <taxon>Pyrolobus</taxon>
    </lineage>
</organism>
<dbReference type="InParanoid" id="G0EF79"/>
<dbReference type="Proteomes" id="UP000001037">
    <property type="component" value="Chromosome"/>
</dbReference>
<dbReference type="SUPFAM" id="SSF52374">
    <property type="entry name" value="Nucleotidylyl transferase"/>
    <property type="match status" value="1"/>
</dbReference>
<dbReference type="PANTHER" id="PTHR45794">
    <property type="entry name" value="LEUCYL-TRNA SYNTHETASE"/>
    <property type="match status" value="1"/>
</dbReference>
<evidence type="ECO:0000313" key="14">
    <source>
        <dbReference type="Proteomes" id="UP000001037"/>
    </source>
</evidence>
<feature type="domain" description="Methionyl/Valyl/Leucyl/Isoleucyl-tRNA synthetase anticodon-binding" evidence="11">
    <location>
        <begin position="742"/>
        <end position="871"/>
    </location>
</feature>
<evidence type="ECO:0000256" key="8">
    <source>
        <dbReference type="HAMAP-Rule" id="MF_00049"/>
    </source>
</evidence>
<dbReference type="InterPro" id="IPR013155">
    <property type="entry name" value="M/V/L/I-tRNA-synth_anticd-bd"/>
</dbReference>
<dbReference type="eggNOG" id="arCOG00809">
    <property type="taxonomic scope" value="Archaea"/>
</dbReference>
<dbReference type="GO" id="GO:0006429">
    <property type="term" value="P:leucyl-tRNA aminoacylation"/>
    <property type="evidence" value="ECO:0007669"/>
    <property type="project" value="UniProtKB-UniRule"/>
</dbReference>
<dbReference type="SUPFAM" id="SSF47323">
    <property type="entry name" value="Anticodon-binding domain of a subclass of class I aminoacyl-tRNA synthetases"/>
    <property type="match status" value="1"/>
</dbReference>
<comment type="similarity">
    <text evidence="1 8 9">Belongs to the class-I aminoacyl-tRNA synthetase family.</text>
</comment>
<feature type="binding site" evidence="8">
    <location>
        <position position="669"/>
    </location>
    <ligand>
        <name>ATP</name>
        <dbReference type="ChEBI" id="CHEBI:30616"/>
    </ligand>
</feature>
<dbReference type="Gene3D" id="1.10.10.720">
    <property type="entry name" value="leucyl-tRNA synthetase"/>
    <property type="match status" value="1"/>
</dbReference>
<dbReference type="InterPro" id="IPR015413">
    <property type="entry name" value="Methionyl/Leucyl_tRNA_Synth"/>
</dbReference>
<dbReference type="EC" id="6.1.1.4" evidence="8"/>
<feature type="domain" description="Methionyl/Leucyl tRNA synthetase" evidence="12">
    <location>
        <begin position="626"/>
        <end position="708"/>
    </location>
</feature>
<comment type="subcellular location">
    <subcellularLocation>
        <location evidence="8">Cytoplasm</location>
    </subcellularLocation>
</comment>
<dbReference type="Pfam" id="PF08264">
    <property type="entry name" value="Anticodon_1"/>
    <property type="match status" value="1"/>
</dbReference>
<evidence type="ECO:0000256" key="2">
    <source>
        <dbReference type="ARBA" id="ARBA00022490"/>
    </source>
</evidence>